<dbReference type="EMBL" id="WHOC01000176">
    <property type="protein sequence ID" value="NOU90647.1"/>
    <property type="molecule type" value="Genomic_DNA"/>
</dbReference>
<dbReference type="Pfam" id="PF02311">
    <property type="entry name" value="AraC_binding"/>
    <property type="match status" value="1"/>
</dbReference>
<evidence type="ECO:0000313" key="5">
    <source>
        <dbReference type="EMBL" id="NOU90647.1"/>
    </source>
</evidence>
<evidence type="ECO:0000256" key="3">
    <source>
        <dbReference type="ARBA" id="ARBA00023163"/>
    </source>
</evidence>
<keyword evidence="1" id="KW-0805">Transcription regulation</keyword>
<keyword evidence="3" id="KW-0804">Transcription</keyword>
<dbReference type="PANTHER" id="PTHR43280:SF2">
    <property type="entry name" value="HTH-TYPE TRANSCRIPTIONAL REGULATOR EXSA"/>
    <property type="match status" value="1"/>
</dbReference>
<feature type="domain" description="HTH araC/xylS-type" evidence="4">
    <location>
        <begin position="184"/>
        <end position="282"/>
    </location>
</feature>
<dbReference type="PROSITE" id="PS01124">
    <property type="entry name" value="HTH_ARAC_FAMILY_2"/>
    <property type="match status" value="1"/>
</dbReference>
<dbReference type="RefSeq" id="WP_171693415.1">
    <property type="nucleotide sequence ID" value="NZ_WHOC01000176.1"/>
</dbReference>
<dbReference type="SUPFAM" id="SSF46689">
    <property type="entry name" value="Homeodomain-like"/>
    <property type="match status" value="2"/>
</dbReference>
<reference evidence="5 6" key="1">
    <citation type="submission" date="2019-10" db="EMBL/GenBank/DDBJ databases">
        <title>Description of Paenibacillus choica sp. nov.</title>
        <authorList>
            <person name="Carlier A."/>
            <person name="Qi S."/>
        </authorList>
    </citation>
    <scope>NUCLEOTIDE SEQUENCE [LARGE SCALE GENOMIC DNA]</scope>
    <source>
        <strain evidence="5 6">LMG 31460</strain>
    </source>
</reference>
<dbReference type="InterPro" id="IPR037923">
    <property type="entry name" value="HTH-like"/>
</dbReference>
<name>A0ABX1ZBD5_9BACL</name>
<comment type="caution">
    <text evidence="5">The sequence shown here is derived from an EMBL/GenBank/DDBJ whole genome shotgun (WGS) entry which is preliminary data.</text>
</comment>
<dbReference type="Pfam" id="PF12833">
    <property type="entry name" value="HTH_18"/>
    <property type="match status" value="1"/>
</dbReference>
<evidence type="ECO:0000256" key="1">
    <source>
        <dbReference type="ARBA" id="ARBA00023015"/>
    </source>
</evidence>
<dbReference type="Gene3D" id="1.10.10.60">
    <property type="entry name" value="Homeodomain-like"/>
    <property type="match status" value="2"/>
</dbReference>
<gene>
    <name evidence="5" type="ORF">GC102_33700</name>
</gene>
<dbReference type="PANTHER" id="PTHR43280">
    <property type="entry name" value="ARAC-FAMILY TRANSCRIPTIONAL REGULATOR"/>
    <property type="match status" value="1"/>
</dbReference>
<evidence type="ECO:0000256" key="2">
    <source>
        <dbReference type="ARBA" id="ARBA00023125"/>
    </source>
</evidence>
<accession>A0ABX1ZBD5</accession>
<keyword evidence="6" id="KW-1185">Reference proteome</keyword>
<sequence length="282" mass="32208">MYIHTKCQLQAGEKAMSYMDIPYSLGEKSAVPLCKFISIWKVQANDTYQVTKSAGFVTPGLFITYEGNGVITLADERYDLYPGSFFFVKETVPCTYNCQNNNWKFYFIDFSSLDMAHFLHLPVGEILSTAKLSEALQLCEKIIGTLIAQPTGYAYSANILLQEVLLLFAREQSFLAAPNHNEMDSILYFIHKNLNKPIQIDELVQKSGLSRTYFFARFRSMTGHSPSSYMLKLKLESAKVSLETTNLPIKEIAAALHFYDEFHFSKLFKKHYGMPPSVFRQK</sequence>
<dbReference type="InterPro" id="IPR018060">
    <property type="entry name" value="HTH_AraC"/>
</dbReference>
<dbReference type="SMART" id="SM00342">
    <property type="entry name" value="HTH_ARAC"/>
    <property type="match status" value="1"/>
</dbReference>
<protein>
    <submittedName>
        <fullName evidence="5">Helix-turn-helix domain-containing protein</fullName>
    </submittedName>
</protein>
<evidence type="ECO:0000259" key="4">
    <source>
        <dbReference type="PROSITE" id="PS01124"/>
    </source>
</evidence>
<dbReference type="InterPro" id="IPR003313">
    <property type="entry name" value="AraC-bd"/>
</dbReference>
<keyword evidence="2" id="KW-0238">DNA-binding</keyword>
<proteinExistence type="predicted"/>
<dbReference type="InterPro" id="IPR009057">
    <property type="entry name" value="Homeodomain-like_sf"/>
</dbReference>
<evidence type="ECO:0000313" key="6">
    <source>
        <dbReference type="Proteomes" id="UP000658690"/>
    </source>
</evidence>
<organism evidence="5 6">
    <name type="scientific">Paenibacillus germinis</name>
    <dbReference type="NCBI Taxonomy" id="2654979"/>
    <lineage>
        <taxon>Bacteria</taxon>
        <taxon>Bacillati</taxon>
        <taxon>Bacillota</taxon>
        <taxon>Bacilli</taxon>
        <taxon>Bacillales</taxon>
        <taxon>Paenibacillaceae</taxon>
        <taxon>Paenibacillus</taxon>
    </lineage>
</organism>
<dbReference type="Proteomes" id="UP000658690">
    <property type="component" value="Unassembled WGS sequence"/>
</dbReference>
<dbReference type="SUPFAM" id="SSF51215">
    <property type="entry name" value="Regulatory protein AraC"/>
    <property type="match status" value="1"/>
</dbReference>